<keyword evidence="10" id="KW-1185">Reference proteome</keyword>
<gene>
    <name evidence="9" type="ORF">OXIME_000427</name>
</gene>
<dbReference type="SUPFAM" id="SSF103473">
    <property type="entry name" value="MFS general substrate transporter"/>
    <property type="match status" value="1"/>
</dbReference>
<dbReference type="InterPro" id="IPR036259">
    <property type="entry name" value="MFS_trans_sf"/>
</dbReference>
<evidence type="ECO:0000259" key="8">
    <source>
        <dbReference type="PROSITE" id="PS50850"/>
    </source>
</evidence>
<keyword evidence="3" id="KW-1003">Cell membrane</keyword>
<dbReference type="Gene3D" id="1.20.1250.20">
    <property type="entry name" value="MFS general substrate transporter like domains"/>
    <property type="match status" value="2"/>
</dbReference>
<dbReference type="EMBL" id="CP133772">
    <property type="protein sequence ID" value="WYX99882.1"/>
    <property type="molecule type" value="Genomic_DNA"/>
</dbReference>
<proteinExistence type="predicted"/>
<evidence type="ECO:0000313" key="9">
    <source>
        <dbReference type="EMBL" id="WYX99882.1"/>
    </source>
</evidence>
<dbReference type="AlphaFoldDB" id="A0AAX4NFD0"/>
<evidence type="ECO:0000256" key="2">
    <source>
        <dbReference type="ARBA" id="ARBA00022448"/>
    </source>
</evidence>
<dbReference type="GO" id="GO:0022857">
    <property type="term" value="F:transmembrane transporter activity"/>
    <property type="evidence" value="ECO:0007669"/>
    <property type="project" value="InterPro"/>
</dbReference>
<feature type="transmembrane region" description="Helical" evidence="7">
    <location>
        <begin position="377"/>
        <end position="396"/>
    </location>
</feature>
<dbReference type="PROSITE" id="PS50850">
    <property type="entry name" value="MFS"/>
    <property type="match status" value="1"/>
</dbReference>
<keyword evidence="6 7" id="KW-0472">Membrane</keyword>
<dbReference type="Proteomes" id="UP001451606">
    <property type="component" value="Chromosome"/>
</dbReference>
<accession>A0AAX4NFD0</accession>
<evidence type="ECO:0000256" key="1">
    <source>
        <dbReference type="ARBA" id="ARBA00004651"/>
    </source>
</evidence>
<dbReference type="GeneID" id="95967152"/>
<evidence type="ECO:0000313" key="10">
    <source>
        <dbReference type="Proteomes" id="UP001451606"/>
    </source>
</evidence>
<evidence type="ECO:0000256" key="4">
    <source>
        <dbReference type="ARBA" id="ARBA00022692"/>
    </source>
</evidence>
<dbReference type="RefSeq" id="WP_393971841.1">
    <property type="nucleotide sequence ID" value="NZ_CP133772.1"/>
</dbReference>
<feature type="transmembrane region" description="Helical" evidence="7">
    <location>
        <begin position="146"/>
        <end position="165"/>
    </location>
</feature>
<feature type="transmembrane region" description="Helical" evidence="7">
    <location>
        <begin position="171"/>
        <end position="194"/>
    </location>
</feature>
<evidence type="ECO:0000256" key="3">
    <source>
        <dbReference type="ARBA" id="ARBA00022475"/>
    </source>
</evidence>
<sequence length="418" mass="46266">MSLFKPGAEGKDRLNIFVKAISTTEFIRTFGRSAAWVIIPLYLADIRHISFIVIGLLFFLTSVISLPFSLYGGRIIDRIGRRRVVLVLPPIVFTLFLSLTFAIQFSSPTIVVETIYLFIAPFGSVQAIADNVIITDTTTITGRIEAFSIIRIAGNVGFAFGPAIGGFLAGISYALVFLAPAIASILEWFVYIFVVKETKAAIDKDSVILRKIRFPWNDKIFMGWSLLIAASFFAVGQWGPTLTLFLSTDYLFTAYQIGVMYAINGIVVAIFQLPVNRLVSKLSEPNRISLGLIFYAVTFLLISFSSNFYFILIDIAFLTIGENISTPPITSSIGKMAPSDKRGQYYGVFQVFSSTLSPLAIVFGTSILPFFLKMPVIFWGIIFAINISVAFFIFFYGTGNRLKQRLAGEDSLPMQPAS</sequence>
<feature type="transmembrane region" description="Helical" evidence="7">
    <location>
        <begin position="220"/>
        <end position="238"/>
    </location>
</feature>
<dbReference type="GO" id="GO:0005886">
    <property type="term" value="C:plasma membrane"/>
    <property type="evidence" value="ECO:0007669"/>
    <property type="project" value="UniProtKB-SubCell"/>
</dbReference>
<evidence type="ECO:0000256" key="5">
    <source>
        <dbReference type="ARBA" id="ARBA00022989"/>
    </source>
</evidence>
<feature type="transmembrane region" description="Helical" evidence="7">
    <location>
        <begin position="250"/>
        <end position="273"/>
    </location>
</feature>
<dbReference type="InterPro" id="IPR011701">
    <property type="entry name" value="MFS"/>
</dbReference>
<comment type="subcellular location">
    <subcellularLocation>
        <location evidence="1">Cell membrane</location>
        <topology evidence="1">Multi-pass membrane protein</topology>
    </subcellularLocation>
</comment>
<protein>
    <submittedName>
        <fullName evidence="9">MFS transporter</fullName>
    </submittedName>
</protein>
<name>A0AAX4NFD0_9ARCH</name>
<evidence type="ECO:0000256" key="6">
    <source>
        <dbReference type="ARBA" id="ARBA00023136"/>
    </source>
</evidence>
<feature type="transmembrane region" description="Helical" evidence="7">
    <location>
        <begin position="285"/>
        <end position="302"/>
    </location>
</feature>
<keyword evidence="5 7" id="KW-1133">Transmembrane helix</keyword>
<evidence type="ECO:0000256" key="7">
    <source>
        <dbReference type="SAM" id="Phobius"/>
    </source>
</evidence>
<feature type="transmembrane region" description="Helical" evidence="7">
    <location>
        <begin position="84"/>
        <end position="103"/>
    </location>
</feature>
<reference evidence="9 10" key="1">
    <citation type="submission" date="2023-09" db="EMBL/GenBank/DDBJ databases">
        <authorList>
            <person name="Golyshina O.V."/>
            <person name="Lunev E.A."/>
            <person name="Bargiela R."/>
            <person name="Gaines M.C."/>
            <person name="Daum B."/>
            <person name="Bale N.J."/>
            <person name="Koenen M."/>
            <person name="Sinninghe Damst J.S."/>
            <person name="Yakimov M."/>
            <person name="Golyshin P.N."/>
        </authorList>
    </citation>
    <scope>NUCLEOTIDE SEQUENCE [LARGE SCALE GENOMIC DNA]</scope>
    <source>
        <strain evidence="9 10">M1</strain>
    </source>
</reference>
<dbReference type="InterPro" id="IPR020846">
    <property type="entry name" value="MFS_dom"/>
</dbReference>
<dbReference type="PANTHER" id="PTHR23517">
    <property type="entry name" value="RESISTANCE PROTEIN MDTM, PUTATIVE-RELATED-RELATED"/>
    <property type="match status" value="1"/>
</dbReference>
<keyword evidence="4 7" id="KW-0812">Transmembrane</keyword>
<feature type="domain" description="Major facilitator superfamily (MFS) profile" evidence="8">
    <location>
        <begin position="158"/>
        <end position="418"/>
    </location>
</feature>
<dbReference type="InterPro" id="IPR050171">
    <property type="entry name" value="MFS_Transporters"/>
</dbReference>
<feature type="transmembrane region" description="Helical" evidence="7">
    <location>
        <begin position="115"/>
        <end position="134"/>
    </location>
</feature>
<dbReference type="KEGG" id="omr:OXIME_000427"/>
<organism evidence="9 10">
    <name type="scientific">Oxyplasma meridianum</name>
    <dbReference type="NCBI Taxonomy" id="3073602"/>
    <lineage>
        <taxon>Archaea</taxon>
        <taxon>Methanobacteriati</taxon>
        <taxon>Thermoplasmatota</taxon>
        <taxon>Thermoplasmata</taxon>
        <taxon>Thermoplasmatales</taxon>
        <taxon>Thermoplasmataceae</taxon>
        <taxon>Oxyplasma</taxon>
    </lineage>
</organism>
<feature type="transmembrane region" description="Helical" evidence="7">
    <location>
        <begin position="49"/>
        <end position="72"/>
    </location>
</feature>
<feature type="transmembrane region" description="Helical" evidence="7">
    <location>
        <begin position="345"/>
        <end position="371"/>
    </location>
</feature>
<dbReference type="Pfam" id="PF07690">
    <property type="entry name" value="MFS_1"/>
    <property type="match status" value="1"/>
</dbReference>
<dbReference type="PANTHER" id="PTHR23517:SF14">
    <property type="entry name" value="PUTATIVE-RELATED"/>
    <property type="match status" value="1"/>
</dbReference>
<keyword evidence="2" id="KW-0813">Transport</keyword>